<dbReference type="InterPro" id="IPR036388">
    <property type="entry name" value="WH-like_DNA-bd_sf"/>
</dbReference>
<dbReference type="PANTHER" id="PTHR34294">
    <property type="entry name" value="TRANSCRIPTIONAL REGULATOR-RELATED"/>
    <property type="match status" value="1"/>
</dbReference>
<dbReference type="AlphaFoldDB" id="A0A939HCH3"/>
<organism evidence="7 8">
    <name type="scientific">Proteiniclasticum aestuarii</name>
    <dbReference type="NCBI Taxonomy" id="2817862"/>
    <lineage>
        <taxon>Bacteria</taxon>
        <taxon>Bacillati</taxon>
        <taxon>Bacillota</taxon>
        <taxon>Clostridia</taxon>
        <taxon>Eubacteriales</taxon>
        <taxon>Clostridiaceae</taxon>
        <taxon>Proteiniclasticum</taxon>
    </lineage>
</organism>
<feature type="domain" description="RNA polymerase sigma-70 region 4" evidence="6">
    <location>
        <begin position="5"/>
        <end position="45"/>
    </location>
</feature>
<dbReference type="Gene3D" id="1.10.10.10">
    <property type="entry name" value="Winged helix-like DNA-binding domain superfamily/Winged helix DNA-binding domain"/>
    <property type="match status" value="1"/>
</dbReference>
<protein>
    <submittedName>
        <fullName evidence="7">Sugar-binding transcriptional regulator</fullName>
    </submittedName>
</protein>
<dbReference type="InterPro" id="IPR051054">
    <property type="entry name" value="SorC_transcr_regulators"/>
</dbReference>
<name>A0A939HCH3_9CLOT</name>
<dbReference type="GO" id="GO:0030246">
    <property type="term" value="F:carbohydrate binding"/>
    <property type="evidence" value="ECO:0007669"/>
    <property type="project" value="InterPro"/>
</dbReference>
<keyword evidence="8" id="KW-1185">Reference proteome</keyword>
<dbReference type="RefSeq" id="WP_207599954.1">
    <property type="nucleotide sequence ID" value="NZ_JAFNJU010000007.1"/>
</dbReference>
<dbReference type="SUPFAM" id="SSF100950">
    <property type="entry name" value="NagB/RpiA/CoA transferase-like"/>
    <property type="match status" value="1"/>
</dbReference>
<dbReference type="Pfam" id="PF04545">
    <property type="entry name" value="Sigma70_r4"/>
    <property type="match status" value="1"/>
</dbReference>
<evidence type="ECO:0000313" key="7">
    <source>
        <dbReference type="EMBL" id="MBO1265436.1"/>
    </source>
</evidence>
<dbReference type="Proteomes" id="UP000664218">
    <property type="component" value="Unassembled WGS sequence"/>
</dbReference>
<dbReference type="Gene3D" id="3.40.50.1360">
    <property type="match status" value="1"/>
</dbReference>
<proteinExistence type="inferred from homology"/>
<dbReference type="GO" id="GO:0003677">
    <property type="term" value="F:DNA binding"/>
    <property type="evidence" value="ECO:0007669"/>
    <property type="project" value="UniProtKB-KW"/>
</dbReference>
<dbReference type="GO" id="GO:0006352">
    <property type="term" value="P:DNA-templated transcription initiation"/>
    <property type="evidence" value="ECO:0007669"/>
    <property type="project" value="InterPro"/>
</dbReference>
<comment type="caution">
    <text evidence="7">The sequence shown here is derived from an EMBL/GenBank/DDBJ whole genome shotgun (WGS) entry which is preliminary data.</text>
</comment>
<sequence>MKDSHQELIQVAYYYYKLNLTQQNIAEKLGISRQKVNRLIQRAIQERIVEIKINGYENFDIDLEYRLEKKYNLQKAIVVKENIDEKPIGIAASKFINQFIKRILEKQQKCDIGISWGNSLSTLTSNYIVEDDMDGEVSVIQLCGGINTSKTAIKPEEVTNVLAMTLGGQSYNLYAPAKMENKELVKLLKREKYYHNILERYNSIDVSVVGIGNLDEDGTLIKYNYLDESTFEELSRMGAVGDVCFRMFDRQGKLVESDYNELIMGIAFDNYMDIPTRIGIAYGREKVKAVTGALCGSVINVLVTDYETARDIMDYDG</sequence>
<evidence type="ECO:0000313" key="8">
    <source>
        <dbReference type="Proteomes" id="UP000664218"/>
    </source>
</evidence>
<dbReference type="InterPro" id="IPR037171">
    <property type="entry name" value="NagB/RpiA_transferase-like"/>
</dbReference>
<dbReference type="EMBL" id="JAFNJU010000007">
    <property type="protein sequence ID" value="MBO1265436.1"/>
    <property type="molecule type" value="Genomic_DNA"/>
</dbReference>
<accession>A0A939HCH3</accession>
<keyword evidence="3" id="KW-0238">DNA-binding</keyword>
<comment type="similarity">
    <text evidence="1">Belongs to the SorC transcriptional regulatory family.</text>
</comment>
<dbReference type="InterPro" id="IPR007324">
    <property type="entry name" value="Sugar-bd_dom_put"/>
</dbReference>
<evidence type="ECO:0000256" key="1">
    <source>
        <dbReference type="ARBA" id="ARBA00010466"/>
    </source>
</evidence>
<reference evidence="7" key="1">
    <citation type="submission" date="2021-03" db="EMBL/GenBank/DDBJ databases">
        <title>Proteiniclasticum marinus sp. nov., isolated from tidal flat sediment.</title>
        <authorList>
            <person name="Namirimu T."/>
            <person name="Yang J.-A."/>
            <person name="Yang S.-H."/>
            <person name="Kim Y.-J."/>
            <person name="Kwon K.K."/>
        </authorList>
    </citation>
    <scope>NUCLEOTIDE SEQUENCE</scope>
    <source>
        <strain evidence="7">SCR006</strain>
    </source>
</reference>
<gene>
    <name evidence="7" type="ORF">J3A84_10375</name>
</gene>
<keyword evidence="4" id="KW-0804">Transcription</keyword>
<evidence type="ECO:0000259" key="5">
    <source>
        <dbReference type="Pfam" id="PF04198"/>
    </source>
</evidence>
<feature type="domain" description="Sugar-binding" evidence="5">
    <location>
        <begin position="60"/>
        <end position="313"/>
    </location>
</feature>
<evidence type="ECO:0000259" key="6">
    <source>
        <dbReference type="Pfam" id="PF04545"/>
    </source>
</evidence>
<evidence type="ECO:0000256" key="4">
    <source>
        <dbReference type="ARBA" id="ARBA00023163"/>
    </source>
</evidence>
<keyword evidence="2" id="KW-0805">Transcription regulation</keyword>
<dbReference type="PANTHER" id="PTHR34294:SF1">
    <property type="entry name" value="TRANSCRIPTIONAL REGULATOR LSRR"/>
    <property type="match status" value="1"/>
</dbReference>
<dbReference type="GO" id="GO:0003700">
    <property type="term" value="F:DNA-binding transcription factor activity"/>
    <property type="evidence" value="ECO:0007669"/>
    <property type="project" value="InterPro"/>
</dbReference>
<evidence type="ECO:0000256" key="3">
    <source>
        <dbReference type="ARBA" id="ARBA00023125"/>
    </source>
</evidence>
<evidence type="ECO:0000256" key="2">
    <source>
        <dbReference type="ARBA" id="ARBA00023015"/>
    </source>
</evidence>
<dbReference type="Pfam" id="PF04198">
    <property type="entry name" value="Sugar-bind"/>
    <property type="match status" value="1"/>
</dbReference>
<dbReference type="InterPro" id="IPR007630">
    <property type="entry name" value="RNA_pol_sigma70_r4"/>
</dbReference>